<dbReference type="Proteomes" id="UP000776700">
    <property type="component" value="Unassembled WGS sequence"/>
</dbReference>
<dbReference type="InterPro" id="IPR021146">
    <property type="entry name" value="Phage_gp6-like_head-tail"/>
</dbReference>
<dbReference type="Gene3D" id="1.10.3230.30">
    <property type="entry name" value="Phage gp6-like head-tail connector protein"/>
    <property type="match status" value="1"/>
</dbReference>
<evidence type="ECO:0000313" key="2">
    <source>
        <dbReference type="Proteomes" id="UP000776700"/>
    </source>
</evidence>
<dbReference type="Pfam" id="PF05135">
    <property type="entry name" value="Phage_connect_1"/>
    <property type="match status" value="1"/>
</dbReference>
<dbReference type="NCBIfam" id="TIGR01560">
    <property type="entry name" value="put_DNA_pack"/>
    <property type="match status" value="1"/>
</dbReference>
<dbReference type="AlphaFoldDB" id="A0A921MZR7"/>
<dbReference type="InterPro" id="IPR006450">
    <property type="entry name" value="Phage_HK97_gp6-like"/>
</dbReference>
<dbReference type="EMBL" id="DYUB01000100">
    <property type="protein sequence ID" value="HJG96045.1"/>
    <property type="molecule type" value="Genomic_DNA"/>
</dbReference>
<proteinExistence type="predicted"/>
<gene>
    <name evidence="1" type="ORF">K8V90_02960</name>
</gene>
<reference evidence="1" key="2">
    <citation type="submission" date="2021-09" db="EMBL/GenBank/DDBJ databases">
        <authorList>
            <person name="Gilroy R."/>
        </authorList>
    </citation>
    <scope>NUCLEOTIDE SEQUENCE</scope>
    <source>
        <strain evidence="1">1277</strain>
    </source>
</reference>
<reference evidence="1" key="1">
    <citation type="journal article" date="2021" name="PeerJ">
        <title>Extensive microbial diversity within the chicken gut microbiome revealed by metagenomics and culture.</title>
        <authorList>
            <person name="Gilroy R."/>
            <person name="Ravi A."/>
            <person name="Getino M."/>
            <person name="Pursley I."/>
            <person name="Horton D.L."/>
            <person name="Alikhan N.F."/>
            <person name="Baker D."/>
            <person name="Gharbi K."/>
            <person name="Hall N."/>
            <person name="Watson M."/>
            <person name="Adriaenssens E.M."/>
            <person name="Foster-Nyarko E."/>
            <person name="Jarju S."/>
            <person name="Secka A."/>
            <person name="Antonio M."/>
            <person name="Oren A."/>
            <person name="Chaudhuri R.R."/>
            <person name="La Ragione R."/>
            <person name="Hildebrand F."/>
            <person name="Pallen M.J."/>
        </authorList>
    </citation>
    <scope>NUCLEOTIDE SEQUENCE</scope>
    <source>
        <strain evidence="1">1277</strain>
    </source>
</reference>
<organism evidence="1 2">
    <name type="scientific">Romboutsia timonensis</name>
    <dbReference type="NCBI Taxonomy" id="1776391"/>
    <lineage>
        <taxon>Bacteria</taxon>
        <taxon>Bacillati</taxon>
        <taxon>Bacillota</taxon>
        <taxon>Clostridia</taxon>
        <taxon>Peptostreptococcales</taxon>
        <taxon>Peptostreptococcaceae</taxon>
        <taxon>Romboutsia</taxon>
    </lineage>
</organism>
<evidence type="ECO:0000313" key="1">
    <source>
        <dbReference type="EMBL" id="HJG96045.1"/>
    </source>
</evidence>
<accession>A0A921MZR7</accession>
<protein>
    <submittedName>
        <fullName evidence="1">Head-tail connector protein</fullName>
    </submittedName>
</protein>
<comment type="caution">
    <text evidence="1">The sequence shown here is derived from an EMBL/GenBank/DDBJ whole genome shotgun (WGS) entry which is preliminary data.</text>
</comment>
<dbReference type="CDD" id="cd08054">
    <property type="entry name" value="gp6"/>
    <property type="match status" value="1"/>
</dbReference>
<sequence length="108" mass="12744">MNNFIDELHSSVIFSELNEFHLKRYLNIEDDFTEDDDMLLMYLVAAKEYVINYTSLPVEKLNDIQSINIATLLLAGDFYSRRNAAFGYDNNKVNFILKSILDMHRKWL</sequence>
<name>A0A921MZR7_9FIRM</name>